<dbReference type="SUPFAM" id="SSF48097">
    <property type="entry name" value="Regulator of G-protein signaling, RGS"/>
    <property type="match status" value="1"/>
</dbReference>
<sequence>MNTFKSIDNYMQVKELITEDVFYFQVMAAGGGYSQLFKKRPPNEVLIEAQKYIRDRLEKKWLPLFLATSEFAERQRPKAGMDDVVDDVLVIKKKRSHNIQRSLDNNKFISSSKDVIVFRKGLLNPVTELQFRRYVSIYGDNLENDVLFWKEVQAFKELYHVHSDESLIQEKVAVIISCFIDSQIPPNIQIDISPDMAEKIVERKYERTPYLFREAQFTVFRHLFRFWDKFCTFRGNHAEEKILPTIERIRKHERAKQRAEQQRLDELALKRAEERAALGLPPENEEDEDALDHLQHFSHHDDDEEEHGSMEKNKISWSYSNYMAALEKEDILNNTDESTFGSLLNFGGEKSSDNADEVSLSKQDDIETMSKKETRSEETQTEKKKSTKSSPSPESDKGGSKKKVTQRKGSVEFQKMASLEEEKENEESKKKLKSKGKGQQLLTEKK</sequence>
<protein>
    <submittedName>
        <fullName evidence="3">Regulator of G-protein signaling 22</fullName>
    </submittedName>
</protein>
<dbReference type="PROSITE" id="PS50132">
    <property type="entry name" value="RGS"/>
    <property type="match status" value="1"/>
</dbReference>
<dbReference type="PANTHER" id="PTHR46583">
    <property type="entry name" value="REGULATOR OF G-PROTEIN SIGNALING 22"/>
    <property type="match status" value="1"/>
</dbReference>
<proteinExistence type="predicted"/>
<evidence type="ECO:0000313" key="4">
    <source>
        <dbReference type="Proteomes" id="UP000507470"/>
    </source>
</evidence>
<reference evidence="3 4" key="1">
    <citation type="submission" date="2020-06" db="EMBL/GenBank/DDBJ databases">
        <authorList>
            <person name="Li R."/>
            <person name="Bekaert M."/>
        </authorList>
    </citation>
    <scope>NUCLEOTIDE SEQUENCE [LARGE SCALE GENOMIC DNA]</scope>
    <source>
        <strain evidence="4">wild</strain>
    </source>
</reference>
<dbReference type="Gene3D" id="1.10.167.10">
    <property type="entry name" value="Regulator of G-protein Signalling 4, domain 2"/>
    <property type="match status" value="1"/>
</dbReference>
<dbReference type="InterPro" id="IPR044926">
    <property type="entry name" value="RGS_subdomain_2"/>
</dbReference>
<evidence type="ECO:0000259" key="2">
    <source>
        <dbReference type="PROSITE" id="PS50132"/>
    </source>
</evidence>
<dbReference type="AlphaFoldDB" id="A0A6J8DJB1"/>
<dbReference type="Proteomes" id="UP000507470">
    <property type="component" value="Unassembled WGS sequence"/>
</dbReference>
<feature type="compositionally biased region" description="Low complexity" evidence="1">
    <location>
        <begin position="437"/>
        <end position="446"/>
    </location>
</feature>
<dbReference type="GO" id="GO:0009966">
    <property type="term" value="P:regulation of signal transduction"/>
    <property type="evidence" value="ECO:0007669"/>
    <property type="project" value="InterPro"/>
</dbReference>
<evidence type="ECO:0000313" key="3">
    <source>
        <dbReference type="EMBL" id="CAC5407552.1"/>
    </source>
</evidence>
<dbReference type="EMBL" id="CACVKT020007420">
    <property type="protein sequence ID" value="CAC5407552.1"/>
    <property type="molecule type" value="Genomic_DNA"/>
</dbReference>
<feature type="region of interest" description="Disordered" evidence="1">
    <location>
        <begin position="347"/>
        <end position="446"/>
    </location>
</feature>
<gene>
    <name evidence="3" type="ORF">MCOR_41015</name>
</gene>
<name>A0A6J8DJB1_MYTCO</name>
<dbReference type="InterPro" id="IPR016137">
    <property type="entry name" value="RGS"/>
</dbReference>
<organism evidence="3 4">
    <name type="scientific">Mytilus coruscus</name>
    <name type="common">Sea mussel</name>
    <dbReference type="NCBI Taxonomy" id="42192"/>
    <lineage>
        <taxon>Eukaryota</taxon>
        <taxon>Metazoa</taxon>
        <taxon>Spiralia</taxon>
        <taxon>Lophotrochozoa</taxon>
        <taxon>Mollusca</taxon>
        <taxon>Bivalvia</taxon>
        <taxon>Autobranchia</taxon>
        <taxon>Pteriomorphia</taxon>
        <taxon>Mytilida</taxon>
        <taxon>Mytiloidea</taxon>
        <taxon>Mytilidae</taxon>
        <taxon>Mytilinae</taxon>
        <taxon>Mytilus</taxon>
    </lineage>
</organism>
<feature type="compositionally biased region" description="Basic and acidic residues" evidence="1">
    <location>
        <begin position="362"/>
        <end position="384"/>
    </location>
</feature>
<dbReference type="InterPro" id="IPR036305">
    <property type="entry name" value="RGS_sf"/>
</dbReference>
<dbReference type="OrthoDB" id="10013157at2759"/>
<dbReference type="GO" id="GO:0001965">
    <property type="term" value="F:G-protein alpha-subunit binding"/>
    <property type="evidence" value="ECO:0007669"/>
    <property type="project" value="InterPro"/>
</dbReference>
<dbReference type="SMART" id="SM00315">
    <property type="entry name" value="RGS"/>
    <property type="match status" value="1"/>
</dbReference>
<dbReference type="Pfam" id="PF00615">
    <property type="entry name" value="RGS"/>
    <property type="match status" value="1"/>
</dbReference>
<accession>A0A6J8DJB1</accession>
<dbReference type="GO" id="GO:0005634">
    <property type="term" value="C:nucleus"/>
    <property type="evidence" value="ECO:0007669"/>
    <property type="project" value="TreeGrafter"/>
</dbReference>
<feature type="domain" description="RGS" evidence="2">
    <location>
        <begin position="117"/>
        <end position="223"/>
    </location>
</feature>
<evidence type="ECO:0000256" key="1">
    <source>
        <dbReference type="SAM" id="MobiDB-lite"/>
    </source>
</evidence>
<dbReference type="GO" id="GO:0005737">
    <property type="term" value="C:cytoplasm"/>
    <property type="evidence" value="ECO:0007669"/>
    <property type="project" value="TreeGrafter"/>
</dbReference>
<dbReference type="PANTHER" id="PTHR46583:SF1">
    <property type="entry name" value="REGULATOR OF G-PROTEIN SIGNALING 22"/>
    <property type="match status" value="1"/>
</dbReference>
<dbReference type="InterPro" id="IPR042651">
    <property type="entry name" value="Rgs22"/>
</dbReference>
<keyword evidence="4" id="KW-1185">Reference proteome</keyword>